<dbReference type="OrthoDB" id="8543at2157"/>
<dbReference type="Pfam" id="PF06202">
    <property type="entry name" value="GDE_C"/>
    <property type="match status" value="1"/>
</dbReference>
<keyword evidence="4" id="KW-1185">Reference proteome</keyword>
<sequence>MSPSSLPYNNEFDHAAAISREWLVTNGIGGYASSTVIGENSRKYHGLLVASANPPVDRRVMLSSLDEEIVIEGEVFRLAVHSYPDTLYPSGFQYLERFSASPLPTFEYRVGNVKLIKTVFMVYGKNTTIVKYKLFNTGKQDIVLRILPLVASRGFHELRKAGDASFTEVSIDTGADIGSNLVEDDVLLQLRSNMKFKCDSHWYYNFQYEMERERGEAYQEDLYNPGYFEEQITENVCEFYVVVSDDLPDEMKSEDIFDPVSALELINFEYEKALLRQKDLLDNCSFNDNLAKKLFVAADTFIVQRSSTNSHSIIAGYHWFADWGRDAMISLPGLTLVTGRFGDAKEIIRTFSENCSDGLIPNRFSDDGISAPDHNTVDASLWFIHSVGRYYSYTKDLRTVREMWGTVVSIIHSYKNGTSYGIRMDADGLIEHKGQLTWMDAKIGDQEITPRAGKACEINALWYNALCNAIRLGEFIGEDTAELHGIAELAKSNFTDVFWNQEDKCLYDCVSVNDDGSATKDAAVRPNQIFAVSLPYTMLDTDKERLVVEKVKEDLLTPYGLRSLSPKDSRYTGRYYGDRDTRDRAYHNGTVWAWLLGPFVTAYVKVNGHSSLSLEYCRRLLINFEEHLDEAGIDSISEIFDGDSPHRPRGCIAQAWSVAEILRAYIEDINS</sequence>
<dbReference type="AlphaFoldDB" id="A0A0E3SQK8"/>
<dbReference type="GO" id="GO:0004134">
    <property type="term" value="F:4-alpha-glucanotransferase activity"/>
    <property type="evidence" value="ECO:0007669"/>
    <property type="project" value="InterPro"/>
</dbReference>
<dbReference type="Pfam" id="PF12439">
    <property type="entry name" value="GDE_N"/>
    <property type="match status" value="1"/>
</dbReference>
<reference evidence="3 4" key="1">
    <citation type="submission" date="2014-07" db="EMBL/GenBank/DDBJ databases">
        <title>Methanogenic archaea and the global carbon cycle.</title>
        <authorList>
            <person name="Henriksen J.R."/>
            <person name="Luke J."/>
            <person name="Reinhart S."/>
            <person name="Benedict M.N."/>
            <person name="Youngblut N.D."/>
            <person name="Metcalf M.E."/>
            <person name="Whitaker R.J."/>
            <person name="Metcalf W.W."/>
        </authorList>
    </citation>
    <scope>NUCLEOTIDE SEQUENCE [LARGE SCALE GENOMIC DNA]</scope>
    <source>
        <strain evidence="3 4">MM1</strain>
    </source>
</reference>
<dbReference type="GO" id="GO:0004135">
    <property type="term" value="F:amylo-alpha-1,6-glucosidase activity"/>
    <property type="evidence" value="ECO:0007669"/>
    <property type="project" value="InterPro"/>
</dbReference>
<dbReference type="PATRIC" id="fig|1434104.5.peg.995"/>
<dbReference type="KEGG" id="mmet:MCMEM_0918"/>
<dbReference type="HOGENOM" id="CLU_026835_0_0_2"/>
<dbReference type="InterPro" id="IPR008928">
    <property type="entry name" value="6-hairpin_glycosidase_sf"/>
</dbReference>
<evidence type="ECO:0000259" key="2">
    <source>
        <dbReference type="Pfam" id="PF12439"/>
    </source>
</evidence>
<protein>
    <submittedName>
        <fullName evidence="3">Putative glycogen debranching enzyme, archaeal type, TIGR01561</fullName>
    </submittedName>
</protein>
<feature type="domain" description="Glycogen debranching enzyme C-terminal" evidence="1">
    <location>
        <begin position="297"/>
        <end position="663"/>
    </location>
</feature>
<dbReference type="PANTHER" id="PTHR10569:SF2">
    <property type="entry name" value="GLYCOGEN DEBRANCHING ENZYME"/>
    <property type="match status" value="1"/>
</dbReference>
<dbReference type="InterPro" id="IPR032790">
    <property type="entry name" value="GDE_C"/>
</dbReference>
<proteinExistence type="predicted"/>
<dbReference type="RefSeq" id="WP_048205116.1">
    <property type="nucleotide sequence ID" value="NZ_CP009518.1"/>
</dbReference>
<dbReference type="EMBL" id="CP009518">
    <property type="protein sequence ID" value="AKB84971.1"/>
    <property type="molecule type" value="Genomic_DNA"/>
</dbReference>
<dbReference type="InterPro" id="IPR010401">
    <property type="entry name" value="AGL/Gdb1"/>
</dbReference>
<dbReference type="PANTHER" id="PTHR10569">
    <property type="entry name" value="GLYCOGEN DEBRANCHING ENZYME"/>
    <property type="match status" value="1"/>
</dbReference>
<dbReference type="InterPro" id="IPR012341">
    <property type="entry name" value="6hp_glycosidase-like_sf"/>
</dbReference>
<evidence type="ECO:0000259" key="1">
    <source>
        <dbReference type="Pfam" id="PF06202"/>
    </source>
</evidence>
<dbReference type="InterPro" id="IPR006451">
    <property type="entry name" value="Glycogen_debranch_arc"/>
</dbReference>
<dbReference type="InterPro" id="IPR024742">
    <property type="entry name" value="Glycogen_debranch_N"/>
</dbReference>
<dbReference type="SUPFAM" id="SSF48208">
    <property type="entry name" value="Six-hairpin glycosidases"/>
    <property type="match status" value="1"/>
</dbReference>
<dbReference type="Proteomes" id="UP000033048">
    <property type="component" value="Chromosome"/>
</dbReference>
<dbReference type="GeneID" id="24893443"/>
<name>A0A0E3SQK8_METMT</name>
<dbReference type="Gene3D" id="1.50.10.10">
    <property type="match status" value="1"/>
</dbReference>
<dbReference type="STRING" id="1434104.MCMEM_0918"/>
<organism evidence="3 4">
    <name type="scientific">Methanococcoides methylutens MM1</name>
    <dbReference type="NCBI Taxonomy" id="1434104"/>
    <lineage>
        <taxon>Archaea</taxon>
        <taxon>Methanobacteriati</taxon>
        <taxon>Methanobacteriota</taxon>
        <taxon>Stenosarchaea group</taxon>
        <taxon>Methanomicrobia</taxon>
        <taxon>Methanosarcinales</taxon>
        <taxon>Methanosarcinaceae</taxon>
        <taxon>Methanococcoides</taxon>
    </lineage>
</organism>
<evidence type="ECO:0000313" key="3">
    <source>
        <dbReference type="EMBL" id="AKB84971.1"/>
    </source>
</evidence>
<gene>
    <name evidence="3" type="ORF">MCMEM_0918</name>
</gene>
<evidence type="ECO:0000313" key="4">
    <source>
        <dbReference type="Proteomes" id="UP000033048"/>
    </source>
</evidence>
<feature type="domain" description="Glycogen debranching enzyme bacterial and archaeal type N-terminal" evidence="2">
    <location>
        <begin position="20"/>
        <end position="233"/>
    </location>
</feature>
<accession>A0A0E3SQK8</accession>
<dbReference type="GO" id="GO:0005980">
    <property type="term" value="P:glycogen catabolic process"/>
    <property type="evidence" value="ECO:0007669"/>
    <property type="project" value="InterPro"/>
</dbReference>
<dbReference type="FunFam" id="1.50.10.10:FF:000073">
    <property type="entry name" value="Glycogen debranching enzyme, hypothetical (TreX-like)"/>
    <property type="match status" value="1"/>
</dbReference>
<dbReference type="NCBIfam" id="TIGR01561">
    <property type="entry name" value="gde_arch"/>
    <property type="match status" value="1"/>
</dbReference>